<gene>
    <name evidence="6" type="ordered locus">P9303_27271</name>
</gene>
<dbReference type="EMBL" id="CP000554">
    <property type="protein sequence ID" value="ABM79457.1"/>
    <property type="molecule type" value="Genomic_DNA"/>
</dbReference>
<dbReference type="GO" id="GO:0005509">
    <property type="term" value="F:calcium ion binding"/>
    <property type="evidence" value="ECO:0007669"/>
    <property type="project" value="InterPro"/>
</dbReference>
<comment type="subcellular location">
    <subcellularLocation>
        <location evidence="1">Secreted</location>
    </subcellularLocation>
</comment>
<dbReference type="InterPro" id="IPR013858">
    <property type="entry name" value="Peptidase_M10B_C"/>
</dbReference>
<keyword evidence="3" id="KW-0677">Repeat</keyword>
<dbReference type="HOGENOM" id="CLU_386288_0_0_3"/>
<organism evidence="6 7">
    <name type="scientific">Prochlorococcus marinus (strain MIT 9303)</name>
    <dbReference type="NCBI Taxonomy" id="59922"/>
    <lineage>
        <taxon>Bacteria</taxon>
        <taxon>Bacillati</taxon>
        <taxon>Cyanobacteriota</taxon>
        <taxon>Cyanophyceae</taxon>
        <taxon>Synechococcales</taxon>
        <taxon>Prochlorococcaceae</taxon>
        <taxon>Prochlorococcus</taxon>
    </lineage>
</organism>
<evidence type="ECO:0000256" key="4">
    <source>
        <dbReference type="SAM" id="MobiDB-lite"/>
    </source>
</evidence>
<evidence type="ECO:0000256" key="1">
    <source>
        <dbReference type="ARBA" id="ARBA00004613"/>
    </source>
</evidence>
<dbReference type="GO" id="GO:0005615">
    <property type="term" value="C:extracellular space"/>
    <property type="evidence" value="ECO:0007669"/>
    <property type="project" value="InterPro"/>
</dbReference>
<evidence type="ECO:0000313" key="6">
    <source>
        <dbReference type="EMBL" id="ABM79457.1"/>
    </source>
</evidence>
<accession>A2CD97</accession>
<dbReference type="InterPro" id="IPR011049">
    <property type="entry name" value="Serralysin-like_metalloprot_C"/>
</dbReference>
<dbReference type="Gene3D" id="2.150.10.10">
    <property type="entry name" value="Serralysin-like metalloprotease, C-terminal"/>
    <property type="match status" value="1"/>
</dbReference>
<dbReference type="KEGG" id="pmf:P9303_27271"/>
<feature type="domain" description="Peptidase M10 serralysin C-terminal" evidence="5">
    <location>
        <begin position="597"/>
        <end position="704"/>
    </location>
</feature>
<dbReference type="RefSeq" id="WP_011827300.1">
    <property type="nucleotide sequence ID" value="NC_008820.1"/>
</dbReference>
<keyword evidence="2" id="KW-0964">Secreted</keyword>
<proteinExistence type="predicted"/>
<feature type="region of interest" description="Disordered" evidence="4">
    <location>
        <begin position="419"/>
        <end position="454"/>
    </location>
</feature>
<dbReference type="STRING" id="59922.P9303_27271"/>
<reference evidence="6 7" key="1">
    <citation type="journal article" date="2007" name="PLoS Genet.">
        <title>Patterns and implications of gene gain and loss in the evolution of Prochlorococcus.</title>
        <authorList>
            <person name="Kettler G.C."/>
            <person name="Martiny A.C."/>
            <person name="Huang K."/>
            <person name="Zucker J."/>
            <person name="Coleman M.L."/>
            <person name="Rodrigue S."/>
            <person name="Chen F."/>
            <person name="Lapidus A."/>
            <person name="Ferriera S."/>
            <person name="Johnson J."/>
            <person name="Steglich C."/>
            <person name="Church G.M."/>
            <person name="Richardson P."/>
            <person name="Chisholm S.W."/>
        </authorList>
    </citation>
    <scope>NUCLEOTIDE SEQUENCE [LARGE SCALE GENOMIC DNA]</scope>
    <source>
        <strain evidence="6 7">MIT 9303</strain>
    </source>
</reference>
<evidence type="ECO:0000259" key="5">
    <source>
        <dbReference type="Pfam" id="PF08548"/>
    </source>
</evidence>
<dbReference type="SUPFAM" id="SSF51120">
    <property type="entry name" value="beta-Roll"/>
    <property type="match status" value="1"/>
</dbReference>
<evidence type="ECO:0000256" key="2">
    <source>
        <dbReference type="ARBA" id="ARBA00022525"/>
    </source>
</evidence>
<protein>
    <recommendedName>
        <fullName evidence="5">Peptidase M10 serralysin C-terminal domain-containing protein</fullName>
    </recommendedName>
</protein>
<sequence length="715" mass="78888">MLRRRTLLARKEVNRFFGVSSAESSTTPILKPNLKLMAFGMPLALDKAQFTNFASKTIDFVKNTGGAANKVNKHYFIIGDYLASPGKFAYCDPNPQGSEAGASWLITEWLNKLPDDVEAGLEIWMDPGDALTLDNPNKQPADKSKYNYKGNVIIGDGSAGFPKDNARQAFEYIKSINDYQAANGGKQITTFHFDHEGGGDYQNDSYTDPVTKELIPSTYGGTNGDRIGIGYLKWLWNEFMPKQTVGGKTIAWTHDQAKQDSFKGHYQLGWTNYRVEAYAENSSGTIDNHAENYWFGELEYEPIKWDKDNPNQKWPVASVFAPDPNQPGKLHLDRTASYKLDTISEARGITPEDTFDDAGHIIAGGNTLDWEGINQNGVHVISPQAINSVYRYYRNYPEKLAYMFSDARYNDLYQPGEKGDKAWGPPLLPDPKNPRQDDLYYTPRDPNGPTNDKLYKQPAGGIPTFSFENLSSTNQGRVTQAADSRMPNFTPSDSIISAVALPSQLLDINKYGGTFDGLSALDYSDFIRFLNATAEAIASVSDDIDPTDVTIALYESTFLPDAWVNKTWVQGTLIEGTDTGDTLQGGSGIQTITARGGNDTLIGGGDRDLLSGSSGADKFQYNNLDDSRPGGKRDVITDFNGEEGDRIDLSNIQTAIKFIGSAEFSGSPGEVRFDAGILQLNTDKDQNSDMEIELTGVQSFSSDYLLLALHWTQLI</sequence>
<evidence type="ECO:0000313" key="7">
    <source>
        <dbReference type="Proteomes" id="UP000002274"/>
    </source>
</evidence>
<dbReference type="Pfam" id="PF08548">
    <property type="entry name" value="Peptidase_M10_C"/>
    <property type="match status" value="1"/>
</dbReference>
<dbReference type="Proteomes" id="UP000002274">
    <property type="component" value="Chromosome"/>
</dbReference>
<dbReference type="AlphaFoldDB" id="A2CD97"/>
<name>A2CD97_PROM3</name>
<evidence type="ECO:0000256" key="3">
    <source>
        <dbReference type="ARBA" id="ARBA00022737"/>
    </source>
</evidence>